<dbReference type="AlphaFoldDB" id="S8CYK8"/>
<proteinExistence type="predicted"/>
<accession>S8CYK8</accession>
<gene>
    <name evidence="2" type="ORF">M569_02689</name>
</gene>
<feature type="coiled-coil region" evidence="1">
    <location>
        <begin position="67"/>
        <end position="150"/>
    </location>
</feature>
<evidence type="ECO:0000313" key="2">
    <source>
        <dbReference type="EMBL" id="EPS72075.1"/>
    </source>
</evidence>
<keyword evidence="1" id="KW-0175">Coiled coil</keyword>
<comment type="caution">
    <text evidence="2">The sequence shown here is derived from an EMBL/GenBank/DDBJ whole genome shotgun (WGS) entry which is preliminary data.</text>
</comment>
<dbReference type="EMBL" id="AUSU01000982">
    <property type="protein sequence ID" value="EPS72075.1"/>
    <property type="molecule type" value="Genomic_DNA"/>
</dbReference>
<sequence length="517" mass="58826">RNFGLASIKDLEKVRSLNGSSSASASSKMLSSSLFSSSDASSSGSFANLKFTAEKLVREQASSKADLDIAKSKVKRLTEQIHILEEKLQVAFNENSKLKVKQNEDEKLWKGLESKFSSTKKHCDQLIETLNQLNIQVQQAEKDKAFIEDKLHSTSEVLGGLQKHINSLSSRLESSENTIKTRDKELVELGLAKEKAVAYFNGEQIKAVSLIEEKADGIIKRLEEDAAENKMVMDDLLSELEKLHLDIKVKQDDLLSLNVLKEKLERENKELLASQGDLTSRHEIALKDIKNLECFVELLVKKLIELENQSLEFSEKMKQLISFYDSCLELAQNEKDLVSTRAGQKFELLQNDCARLISENKSMQLINHELNSRVLDLQKEQEFSMVQHAEECRLADEKIRKLESDAEVLFSRNTGMQELIVKLEDNLRIASENSALSDKKMQDLMLKHSKLERETIDLRTDIMKKQGEIDQLLNEGQKSEEKIESLEKKLNDSEIALQEGKLIIVELTNREKQFADQ</sequence>
<evidence type="ECO:0000313" key="3">
    <source>
        <dbReference type="Proteomes" id="UP000015453"/>
    </source>
</evidence>
<reference evidence="2 3" key="1">
    <citation type="journal article" date="2013" name="BMC Genomics">
        <title>The miniature genome of a carnivorous plant Genlisea aurea contains a low number of genes and short non-coding sequences.</title>
        <authorList>
            <person name="Leushkin E.V."/>
            <person name="Sutormin R.A."/>
            <person name="Nabieva E.R."/>
            <person name="Penin A.A."/>
            <person name="Kondrashov A.S."/>
            <person name="Logacheva M.D."/>
        </authorList>
    </citation>
    <scope>NUCLEOTIDE SEQUENCE [LARGE SCALE GENOMIC DNA]</scope>
</reference>
<dbReference type="OrthoDB" id="783434at2759"/>
<feature type="non-terminal residue" evidence="2">
    <location>
        <position position="1"/>
    </location>
</feature>
<dbReference type="Proteomes" id="UP000015453">
    <property type="component" value="Unassembled WGS sequence"/>
</dbReference>
<feature type="coiled-coil region" evidence="1">
    <location>
        <begin position="219"/>
        <end position="309"/>
    </location>
</feature>
<feature type="coiled-coil region" evidence="1">
    <location>
        <begin position="462"/>
        <end position="496"/>
    </location>
</feature>
<protein>
    <submittedName>
        <fullName evidence="2">Uncharacterized protein</fullName>
    </submittedName>
</protein>
<keyword evidence="3" id="KW-1185">Reference proteome</keyword>
<evidence type="ECO:0000256" key="1">
    <source>
        <dbReference type="SAM" id="Coils"/>
    </source>
</evidence>
<feature type="coiled-coil region" evidence="1">
    <location>
        <begin position="385"/>
        <end position="433"/>
    </location>
</feature>
<organism evidence="2 3">
    <name type="scientific">Genlisea aurea</name>
    <dbReference type="NCBI Taxonomy" id="192259"/>
    <lineage>
        <taxon>Eukaryota</taxon>
        <taxon>Viridiplantae</taxon>
        <taxon>Streptophyta</taxon>
        <taxon>Embryophyta</taxon>
        <taxon>Tracheophyta</taxon>
        <taxon>Spermatophyta</taxon>
        <taxon>Magnoliopsida</taxon>
        <taxon>eudicotyledons</taxon>
        <taxon>Gunneridae</taxon>
        <taxon>Pentapetalae</taxon>
        <taxon>asterids</taxon>
        <taxon>lamiids</taxon>
        <taxon>Lamiales</taxon>
        <taxon>Lentibulariaceae</taxon>
        <taxon>Genlisea</taxon>
    </lineage>
</organism>
<name>S8CYK8_9LAMI</name>
<feature type="non-terminal residue" evidence="2">
    <location>
        <position position="517"/>
    </location>
</feature>